<dbReference type="PROSITE" id="PS00463">
    <property type="entry name" value="ZN2_CY6_FUNGAL_1"/>
    <property type="match status" value="1"/>
</dbReference>
<dbReference type="CDD" id="cd00130">
    <property type="entry name" value="PAS"/>
    <property type="match status" value="1"/>
</dbReference>
<evidence type="ECO:0000259" key="2">
    <source>
        <dbReference type="PROSITE" id="PS00463"/>
    </source>
</evidence>
<dbReference type="RefSeq" id="XP_004353377.1">
    <property type="nucleotide sequence ID" value="XM_004353325.1"/>
</dbReference>
<feature type="region of interest" description="Disordered" evidence="1">
    <location>
        <begin position="240"/>
        <end position="302"/>
    </location>
</feature>
<dbReference type="SUPFAM" id="SSF55785">
    <property type="entry name" value="PYP-like sensor domain (PAS domain)"/>
    <property type="match status" value="1"/>
</dbReference>
<accession>L8HE86</accession>
<feature type="region of interest" description="Disordered" evidence="1">
    <location>
        <begin position="177"/>
        <end position="196"/>
    </location>
</feature>
<protein>
    <recommendedName>
        <fullName evidence="2">Zn(2)-C6 fungal-type domain-containing protein</fullName>
    </recommendedName>
</protein>
<feature type="region of interest" description="Disordered" evidence="1">
    <location>
        <begin position="1"/>
        <end position="20"/>
    </location>
</feature>
<keyword evidence="4" id="KW-1185">Reference proteome</keyword>
<dbReference type="GO" id="GO:0008270">
    <property type="term" value="F:zinc ion binding"/>
    <property type="evidence" value="ECO:0007669"/>
    <property type="project" value="InterPro"/>
</dbReference>
<feature type="region of interest" description="Disordered" evidence="1">
    <location>
        <begin position="322"/>
        <end position="342"/>
    </location>
</feature>
<dbReference type="EMBL" id="KB007843">
    <property type="protein sequence ID" value="ELR23849.1"/>
    <property type="molecule type" value="Genomic_DNA"/>
</dbReference>
<evidence type="ECO:0000313" key="4">
    <source>
        <dbReference type="Proteomes" id="UP000011083"/>
    </source>
</evidence>
<feature type="compositionally biased region" description="Low complexity" evidence="1">
    <location>
        <begin position="240"/>
        <end position="260"/>
    </location>
</feature>
<dbReference type="KEGG" id="acan:ACA1_123380"/>
<feature type="compositionally biased region" description="Basic and acidic residues" evidence="1">
    <location>
        <begin position="177"/>
        <end position="186"/>
    </location>
</feature>
<organism evidence="3 4">
    <name type="scientific">Acanthamoeba castellanii (strain ATCC 30010 / Neff)</name>
    <dbReference type="NCBI Taxonomy" id="1257118"/>
    <lineage>
        <taxon>Eukaryota</taxon>
        <taxon>Amoebozoa</taxon>
        <taxon>Discosea</taxon>
        <taxon>Longamoebia</taxon>
        <taxon>Centramoebida</taxon>
        <taxon>Acanthamoebidae</taxon>
        <taxon>Acanthamoeba</taxon>
    </lineage>
</organism>
<proteinExistence type="predicted"/>
<dbReference type="InterPro" id="IPR001138">
    <property type="entry name" value="Zn2Cys6_DnaBD"/>
</dbReference>
<reference evidence="3 4" key="1">
    <citation type="journal article" date="2013" name="Genome Biol.">
        <title>Genome of Acanthamoeba castellanii highlights extensive lateral gene transfer and early evolution of tyrosine kinase signaling.</title>
        <authorList>
            <person name="Clarke M."/>
            <person name="Lohan A.J."/>
            <person name="Liu B."/>
            <person name="Lagkouvardos I."/>
            <person name="Roy S."/>
            <person name="Zafar N."/>
            <person name="Bertelli C."/>
            <person name="Schilde C."/>
            <person name="Kianianmomeni A."/>
            <person name="Burglin T.R."/>
            <person name="Frech C."/>
            <person name="Turcotte B."/>
            <person name="Kopec K.O."/>
            <person name="Synnott J.M."/>
            <person name="Choo C."/>
            <person name="Paponov I."/>
            <person name="Finkler A."/>
            <person name="Soon Heng Tan C."/>
            <person name="Hutchins A.P."/>
            <person name="Weinmeier T."/>
            <person name="Rattei T."/>
            <person name="Chu J.S."/>
            <person name="Gimenez G."/>
            <person name="Irimia M."/>
            <person name="Rigden D.J."/>
            <person name="Fitzpatrick D.A."/>
            <person name="Lorenzo-Morales J."/>
            <person name="Bateman A."/>
            <person name="Chiu C.H."/>
            <person name="Tang P."/>
            <person name="Hegemann P."/>
            <person name="Fromm H."/>
            <person name="Raoult D."/>
            <person name="Greub G."/>
            <person name="Miranda-Saavedra D."/>
            <person name="Chen N."/>
            <person name="Nash P."/>
            <person name="Ginger M.L."/>
            <person name="Horn M."/>
            <person name="Schaap P."/>
            <person name="Caler L."/>
            <person name="Loftus B."/>
        </authorList>
    </citation>
    <scope>NUCLEOTIDE SEQUENCE [LARGE SCALE GENOMIC DNA]</scope>
    <source>
        <strain evidence="3 4">Neff</strain>
    </source>
</reference>
<evidence type="ECO:0000313" key="3">
    <source>
        <dbReference type="EMBL" id="ELR23849.1"/>
    </source>
</evidence>
<dbReference type="GO" id="GO:0000981">
    <property type="term" value="F:DNA-binding transcription factor activity, RNA polymerase II-specific"/>
    <property type="evidence" value="ECO:0007669"/>
    <property type="project" value="InterPro"/>
</dbReference>
<dbReference type="Proteomes" id="UP000011083">
    <property type="component" value="Unassembled WGS sequence"/>
</dbReference>
<gene>
    <name evidence="3" type="ORF">ACA1_123380</name>
</gene>
<sequence>MASQKKAGATQPGTGLMEAALRATAGDAKAKPKLRRVSKACGPCSVAHSACDRVRPCKRCVSQGKAHQCVDVSTGRRRGRPRRQPGDAEHPLKVPKVEHDDEDSYRSGDEDDDHDAGAEAARPQTQHPQQRCVGRRRRRESEEAEADDEDDDADGESEDDSDDDDDDVRVRHVAKRAHIDDGETSSHHHHHHSHSFDAMRALLDEQRSLVRELRAMRSELAEVRHTQSLHEQYFASVTPLIPHSRSHTSSSTIGTGSSSPSSPPPPTLRRSSHPTTNDYAQSPTTSSSGSSSPQPTTFERCRGDNMHSFVVPTFLSLITSDALLPQPPQPQPSAVEPPSSFMSALTGWEHPLSAAGGYEPMAEASYALPHHLHQQQQTTAAEHHQRRSRRHDEIAPRQQRHHDPYYGSIGSYHLPARVREVFNVPLGVRLEMLAHLPFLSHYNITSSAVPFAISDPRQPIAVCRAPPVRSLGQEIVTELTYVSPSFAELVRAPKEALLGTSCSSYLICDDDEAMRQYFEEMASWVTMRPVLSGRILARRKDGSLVPSRVRTQMFYNDEGYCVMALDVEWPAPHPPPRGHLHGGRAALPTLGYSITTAHESFGPRATIEEEADFTTSCRGETAMVAFPANAF</sequence>
<dbReference type="Gene3D" id="3.30.450.20">
    <property type="entry name" value="PAS domain"/>
    <property type="match status" value="1"/>
</dbReference>
<evidence type="ECO:0000256" key="1">
    <source>
        <dbReference type="SAM" id="MobiDB-lite"/>
    </source>
</evidence>
<feature type="compositionally biased region" description="Basic and acidic residues" evidence="1">
    <location>
        <begin position="84"/>
        <end position="108"/>
    </location>
</feature>
<feature type="compositionally biased region" description="Acidic residues" evidence="1">
    <location>
        <begin position="142"/>
        <end position="167"/>
    </location>
</feature>
<dbReference type="VEuPathDB" id="AmoebaDB:ACA1_123380"/>
<dbReference type="GeneID" id="14924843"/>
<dbReference type="AlphaFoldDB" id="L8HE86"/>
<dbReference type="InterPro" id="IPR035965">
    <property type="entry name" value="PAS-like_dom_sf"/>
</dbReference>
<feature type="compositionally biased region" description="Low complexity" evidence="1">
    <location>
        <begin position="273"/>
        <end position="297"/>
    </location>
</feature>
<name>L8HE86_ACACF</name>
<dbReference type="CDD" id="cd00067">
    <property type="entry name" value="GAL4"/>
    <property type="match status" value="1"/>
</dbReference>
<dbReference type="OrthoDB" id="1555531at2759"/>
<feature type="domain" description="Zn(2)-C6 fungal-type" evidence="2">
    <location>
        <begin position="40"/>
        <end position="69"/>
    </location>
</feature>
<feature type="region of interest" description="Disordered" evidence="1">
    <location>
        <begin position="371"/>
        <end position="401"/>
    </location>
</feature>
<feature type="region of interest" description="Disordered" evidence="1">
    <location>
        <begin position="59"/>
        <end position="169"/>
    </location>
</feature>
<dbReference type="InterPro" id="IPR000014">
    <property type="entry name" value="PAS"/>
</dbReference>